<evidence type="ECO:0000259" key="9">
    <source>
        <dbReference type="Pfam" id="PF12704"/>
    </source>
</evidence>
<dbReference type="PANTHER" id="PTHR30572:SF4">
    <property type="entry name" value="ABC TRANSPORTER PERMEASE YTRF"/>
    <property type="match status" value="1"/>
</dbReference>
<evidence type="ECO:0000256" key="6">
    <source>
        <dbReference type="ARBA" id="ARBA00038076"/>
    </source>
</evidence>
<dbReference type="eggNOG" id="COG0577">
    <property type="taxonomic scope" value="Bacteria"/>
</dbReference>
<evidence type="ECO:0000313" key="11">
    <source>
        <dbReference type="Proteomes" id="UP000003781"/>
    </source>
</evidence>
<feature type="transmembrane region" description="Helical" evidence="7">
    <location>
        <begin position="327"/>
        <end position="360"/>
    </location>
</feature>
<keyword evidence="3 7" id="KW-0812">Transmembrane</keyword>
<proteinExistence type="inferred from homology"/>
<reference evidence="10 11" key="1">
    <citation type="submission" date="2007-03" db="EMBL/GenBank/DDBJ databases">
        <authorList>
            <person name="Stal L."/>
            <person name="Ferriera S."/>
            <person name="Johnson J."/>
            <person name="Kravitz S."/>
            <person name="Beeson K."/>
            <person name="Sutton G."/>
            <person name="Rogers Y.-H."/>
            <person name="Friedman R."/>
            <person name="Frazier M."/>
            <person name="Venter J.C."/>
        </authorList>
    </citation>
    <scope>NUCLEOTIDE SEQUENCE [LARGE SCALE GENOMIC DNA]</scope>
    <source>
        <strain evidence="10 11">CCY0110</strain>
    </source>
</reference>
<dbReference type="GO" id="GO:0022857">
    <property type="term" value="F:transmembrane transporter activity"/>
    <property type="evidence" value="ECO:0007669"/>
    <property type="project" value="TreeGrafter"/>
</dbReference>
<evidence type="ECO:0000256" key="3">
    <source>
        <dbReference type="ARBA" id="ARBA00022692"/>
    </source>
</evidence>
<dbReference type="InterPro" id="IPR025857">
    <property type="entry name" value="MacB_PCD"/>
</dbReference>
<evidence type="ECO:0000259" key="8">
    <source>
        <dbReference type="Pfam" id="PF02687"/>
    </source>
</evidence>
<evidence type="ECO:0000256" key="1">
    <source>
        <dbReference type="ARBA" id="ARBA00004651"/>
    </source>
</evidence>
<feature type="domain" description="ABC3 transporter permease C-terminal" evidence="8">
    <location>
        <begin position="285"/>
        <end position="398"/>
    </location>
</feature>
<evidence type="ECO:0000256" key="2">
    <source>
        <dbReference type="ARBA" id="ARBA00022475"/>
    </source>
</evidence>
<accession>A3IGW5</accession>
<dbReference type="OrthoDB" id="9770099at2"/>
<dbReference type="InterPro" id="IPR003838">
    <property type="entry name" value="ABC3_permease_C"/>
</dbReference>
<feature type="transmembrane region" description="Helical" evidence="7">
    <location>
        <begin position="21"/>
        <end position="42"/>
    </location>
</feature>
<evidence type="ECO:0000256" key="7">
    <source>
        <dbReference type="SAM" id="Phobius"/>
    </source>
</evidence>
<organism evidence="10 11">
    <name type="scientific">Crocosphaera chwakensis CCY0110</name>
    <dbReference type="NCBI Taxonomy" id="391612"/>
    <lineage>
        <taxon>Bacteria</taxon>
        <taxon>Bacillati</taxon>
        <taxon>Cyanobacteriota</taxon>
        <taxon>Cyanophyceae</taxon>
        <taxon>Oscillatoriophycideae</taxon>
        <taxon>Chroococcales</taxon>
        <taxon>Aphanothecaceae</taxon>
        <taxon>Crocosphaera</taxon>
        <taxon>Crocosphaera chwakensis</taxon>
    </lineage>
</organism>
<dbReference type="Pfam" id="PF12704">
    <property type="entry name" value="MacB_PCD"/>
    <property type="match status" value="1"/>
</dbReference>
<dbReference type="RefSeq" id="WP_008272544.1">
    <property type="nucleotide sequence ID" value="NZ_AAXW01000001.1"/>
</dbReference>
<evidence type="ECO:0000313" key="10">
    <source>
        <dbReference type="EMBL" id="EAZ94207.1"/>
    </source>
</evidence>
<dbReference type="EMBL" id="AAXW01000001">
    <property type="protein sequence ID" value="EAZ94207.1"/>
    <property type="molecule type" value="Genomic_DNA"/>
</dbReference>
<dbReference type="AlphaFoldDB" id="A3IGW5"/>
<name>A3IGW5_9CHRO</name>
<dbReference type="GO" id="GO:0005886">
    <property type="term" value="C:plasma membrane"/>
    <property type="evidence" value="ECO:0007669"/>
    <property type="project" value="UniProtKB-SubCell"/>
</dbReference>
<gene>
    <name evidence="10" type="ORF">CY0110_10042</name>
</gene>
<keyword evidence="4 7" id="KW-1133">Transmembrane helix</keyword>
<evidence type="ECO:0000256" key="4">
    <source>
        <dbReference type="ARBA" id="ARBA00022989"/>
    </source>
</evidence>
<keyword evidence="11" id="KW-1185">Reference proteome</keyword>
<comment type="subcellular location">
    <subcellularLocation>
        <location evidence="1">Cell membrane</location>
        <topology evidence="1">Multi-pass membrane protein</topology>
    </subcellularLocation>
</comment>
<feature type="transmembrane region" description="Helical" evidence="7">
    <location>
        <begin position="282"/>
        <end position="306"/>
    </location>
</feature>
<dbReference type="PANTHER" id="PTHR30572">
    <property type="entry name" value="MEMBRANE COMPONENT OF TRANSPORTER-RELATED"/>
    <property type="match status" value="1"/>
</dbReference>
<keyword evidence="2" id="KW-1003">Cell membrane</keyword>
<comment type="similarity">
    <text evidence="6">Belongs to the ABC-4 integral membrane protein family.</text>
</comment>
<protein>
    <submittedName>
        <fullName evidence="10">ABC transporter permease protein</fullName>
    </submittedName>
</protein>
<dbReference type="Proteomes" id="UP000003781">
    <property type="component" value="Unassembled WGS sequence"/>
</dbReference>
<evidence type="ECO:0000256" key="5">
    <source>
        <dbReference type="ARBA" id="ARBA00023136"/>
    </source>
</evidence>
<dbReference type="Pfam" id="PF02687">
    <property type="entry name" value="FtsX"/>
    <property type="match status" value="1"/>
</dbReference>
<sequence length="405" mass="43691">MKLSDHLKMATSALLSHKLRSGLTMLGIIIGNASVIGMVAVGEGARKATAEQFKALGPNVLFLSLSSTRIRRTLSSQAKPLLLEDAEAIDQLIPNLSNISPEIHINQLITYQDEIVENSITGTTPDYLPVRNYEIEKGRFINNIDVQRNQRVVVLGAEIVEKLFNNQDPIGKQIRIKNTTFEVIGTLAKKGALFDSNQDNKVIVPITTAQHQLRGWNSPYGIVLNTIALLAKDQESVDAVQFQVKNLMLLRHGTTRENDIKIFSQNSLLNMAEETNAGLKQMLGAIAFISLLVGGIGVMNIMLVSVKERTGEIGLRKALGATPKDILGQFVLEAILLATFGSLVGIGVGLGGVFIAHLFFSIAASVSIPSILIAVSVSGSVGLFFGVFPAQQAAKLDPIIALKSY</sequence>
<dbReference type="InterPro" id="IPR050250">
    <property type="entry name" value="Macrolide_Exporter_MacB"/>
</dbReference>
<comment type="caution">
    <text evidence="10">The sequence shown here is derived from an EMBL/GenBank/DDBJ whole genome shotgun (WGS) entry which is preliminary data.</text>
</comment>
<feature type="domain" description="MacB-like periplasmic core" evidence="9">
    <location>
        <begin position="21"/>
        <end position="246"/>
    </location>
</feature>
<feature type="transmembrane region" description="Helical" evidence="7">
    <location>
        <begin position="366"/>
        <end position="388"/>
    </location>
</feature>
<keyword evidence="5 7" id="KW-0472">Membrane</keyword>